<accession>A0A5M3WQJ5</accession>
<dbReference type="EMBL" id="BLAE01000027">
    <property type="protein sequence ID" value="GES11164.1"/>
    <property type="molecule type" value="Genomic_DNA"/>
</dbReference>
<sequence>MTGLPTVSLDHIRDEYLTGALTAAGIDIKTLSAATYEVLQRPLYFNAWRTGLIAIDETTTIHSVYEQLIDGIERRIEEEAGQTVSLGEIFGGIAFRMIDTGELSAPLAQIHAELRAVLDGGADIGGLVEHLMSAGVLLATPLRRVAFFHHTVAEYFAARYLAALVAVDRAAIQRCLRNTDWDQALFLTLGFLPADEVRLVFDEVLRTDIAMALRSLNYVEHERGAWTNMALEYLAHDWAGSADEHLVLRALQTLRVDAGQCEALVQVMGRGGSIGGSAAGLLWTANESLRPWLLDHFLDATNGYNFLARFAEVIARMVPPDDALLLLGKLEEIPIAPDVAELLRAGEPTDEFVGIIHATAELVALVPGRDLIELARASTSDLVRVIVADGLTNSKVPESFTYLQEMIIAGRAHAISDLYFLLRHGTRSWSPPMPDPELIRTLAQAITMGDQSYWAMVDLRILSDEFPEIGRIIRREGRSHSPLGKALLAYAAGGDSVFLEDIRRISSQEALFQGDEIKALRGVKIGWAGYEDTLIELLRYRKLLLTRSLLDAKIPSRDDPAWVLNIRLADVEWWVDSLRLFESMDWHVVDRLGRFLAVATDDTTRQRMILLFNTAPTYRQPLHDYVFPRLDELSLDSFDTGALEWLLGQLSIPRPPWELPLIATIATESFIQDRMLPLLLDNPPSPLRENLTRALHNLGRLHRRRYIREDGEPMA</sequence>
<evidence type="ECO:0000313" key="1">
    <source>
        <dbReference type="EMBL" id="GES11164.1"/>
    </source>
</evidence>
<dbReference type="AlphaFoldDB" id="A0A5M3WQJ5"/>
<organism evidence="1 2">
    <name type="scientific">Acrocarpospora macrocephala</name>
    <dbReference type="NCBI Taxonomy" id="150177"/>
    <lineage>
        <taxon>Bacteria</taxon>
        <taxon>Bacillati</taxon>
        <taxon>Actinomycetota</taxon>
        <taxon>Actinomycetes</taxon>
        <taxon>Streptosporangiales</taxon>
        <taxon>Streptosporangiaceae</taxon>
        <taxon>Acrocarpospora</taxon>
    </lineage>
</organism>
<keyword evidence="2" id="KW-1185">Reference proteome</keyword>
<gene>
    <name evidence="1" type="ORF">Amac_047610</name>
</gene>
<protein>
    <submittedName>
        <fullName evidence="1">Uncharacterized protein</fullName>
    </submittedName>
</protein>
<proteinExistence type="predicted"/>
<comment type="caution">
    <text evidence="1">The sequence shown here is derived from an EMBL/GenBank/DDBJ whole genome shotgun (WGS) entry which is preliminary data.</text>
</comment>
<reference evidence="1 2" key="1">
    <citation type="submission" date="2019-10" db="EMBL/GenBank/DDBJ databases">
        <title>Whole genome shotgun sequence of Acrocarpospora macrocephala NBRC 16266.</title>
        <authorList>
            <person name="Ichikawa N."/>
            <person name="Kimura A."/>
            <person name="Kitahashi Y."/>
            <person name="Komaki H."/>
            <person name="Oguchi A."/>
        </authorList>
    </citation>
    <scope>NUCLEOTIDE SEQUENCE [LARGE SCALE GENOMIC DNA]</scope>
    <source>
        <strain evidence="1 2">NBRC 16266</strain>
    </source>
</reference>
<evidence type="ECO:0000313" key="2">
    <source>
        <dbReference type="Proteomes" id="UP000331127"/>
    </source>
</evidence>
<dbReference type="Proteomes" id="UP000331127">
    <property type="component" value="Unassembled WGS sequence"/>
</dbReference>
<name>A0A5M3WQJ5_9ACTN</name>